<keyword evidence="8" id="KW-1185">Reference proteome</keyword>
<protein>
    <submittedName>
        <fullName evidence="7">Transcription factor, SBP-box</fullName>
    </submittedName>
</protein>
<dbReference type="SUPFAM" id="SSF103612">
    <property type="entry name" value="SBT domain"/>
    <property type="match status" value="2"/>
</dbReference>
<organism evidence="7 8">
    <name type="scientific">Cynara cardunculus var. scolymus</name>
    <name type="common">Globe artichoke</name>
    <name type="synonym">Cynara scolymus</name>
    <dbReference type="NCBI Taxonomy" id="59895"/>
    <lineage>
        <taxon>Eukaryota</taxon>
        <taxon>Viridiplantae</taxon>
        <taxon>Streptophyta</taxon>
        <taxon>Embryophyta</taxon>
        <taxon>Tracheophyta</taxon>
        <taxon>Spermatophyta</taxon>
        <taxon>Magnoliopsida</taxon>
        <taxon>eudicotyledons</taxon>
        <taxon>Gunneridae</taxon>
        <taxon>Pentapetalae</taxon>
        <taxon>asterids</taxon>
        <taxon>campanulids</taxon>
        <taxon>Asterales</taxon>
        <taxon>Asteraceae</taxon>
        <taxon>Carduoideae</taxon>
        <taxon>Cardueae</taxon>
        <taxon>Carduinae</taxon>
        <taxon>Cynara</taxon>
    </lineage>
</organism>
<dbReference type="InterPro" id="IPR004333">
    <property type="entry name" value="SBP_dom"/>
</dbReference>
<accession>A0A118JUP6</accession>
<evidence type="ECO:0000256" key="1">
    <source>
        <dbReference type="ARBA" id="ARBA00022723"/>
    </source>
</evidence>
<evidence type="ECO:0000256" key="5">
    <source>
        <dbReference type="SAM" id="MobiDB-lite"/>
    </source>
</evidence>
<proteinExistence type="predicted"/>
<gene>
    <name evidence="7" type="ORF">Ccrd_005079</name>
</gene>
<dbReference type="GO" id="GO:0008270">
    <property type="term" value="F:zinc ion binding"/>
    <property type="evidence" value="ECO:0007669"/>
    <property type="project" value="UniProtKB-KW"/>
</dbReference>
<comment type="caution">
    <text evidence="7">The sequence shown here is derived from an EMBL/GenBank/DDBJ whole genome shotgun (WGS) entry which is preliminary data.</text>
</comment>
<dbReference type="Gramene" id="KVH92857">
    <property type="protein sequence ID" value="KVH92857"/>
    <property type="gene ID" value="Ccrd_005079"/>
</dbReference>
<dbReference type="InterPro" id="IPR036893">
    <property type="entry name" value="SBP_sf"/>
</dbReference>
<feature type="domain" description="SBP-type" evidence="6">
    <location>
        <begin position="87"/>
        <end position="231"/>
    </location>
</feature>
<dbReference type="GO" id="GO:0003677">
    <property type="term" value="F:DNA binding"/>
    <property type="evidence" value="ECO:0007669"/>
    <property type="project" value="InterPro"/>
</dbReference>
<evidence type="ECO:0000256" key="4">
    <source>
        <dbReference type="PROSITE-ProRule" id="PRU00470"/>
    </source>
</evidence>
<dbReference type="Proteomes" id="UP000243975">
    <property type="component" value="Unassembled WGS sequence"/>
</dbReference>
<dbReference type="GO" id="GO:0005634">
    <property type="term" value="C:nucleus"/>
    <property type="evidence" value="ECO:0007669"/>
    <property type="project" value="InterPro"/>
</dbReference>
<evidence type="ECO:0000256" key="2">
    <source>
        <dbReference type="ARBA" id="ARBA00022771"/>
    </source>
</evidence>
<dbReference type="PROSITE" id="PS51141">
    <property type="entry name" value="ZF_SBP"/>
    <property type="match status" value="1"/>
</dbReference>
<keyword evidence="2 4" id="KW-0863">Zinc-finger</keyword>
<dbReference type="PANTHER" id="PTHR31251">
    <property type="entry name" value="SQUAMOSA PROMOTER-BINDING-LIKE PROTEIN 4"/>
    <property type="match status" value="1"/>
</dbReference>
<sequence length="386" mass="44629">MCYGIPCQVLLIFQFSRKNLQAYKIMDWVFKASSSWDMTELDFGVLDDTNKNQYMEVFSVDPSSGKSFNKWNEQKHSTMSGSSKKQHISCLVDGCTADLTSCRDYHRRHRVCETHSKTPVVTIGGKDQRFCQQCSRRNECCFCNCLVAYLTLTPQKETVAMQIWSLLKQNSSRIKEDLLRYQNLFHHRLYTNTISDQLSEFDRFHSVGEFDEVKRSCRKRLDGHNRRRRKPKPESMYLNYGSFSTNHQGTKLVLFGGSPEYTSIPLRWPYNEKLKQQVHVSVQQRTPSHPYTRFCIAREKKFPFLLGTEASSQIPERLVEPKGALSLLSKHTIHTSKASPSDPLNHHPLLPLGNVRGGDTDNHSEGLLEDESYTWPSQIEVDNLYI</sequence>
<dbReference type="Pfam" id="PF03110">
    <property type="entry name" value="SBP"/>
    <property type="match status" value="2"/>
</dbReference>
<feature type="compositionally biased region" description="Low complexity" evidence="5">
    <location>
        <begin position="339"/>
        <end position="352"/>
    </location>
</feature>
<evidence type="ECO:0000313" key="7">
    <source>
        <dbReference type="EMBL" id="KVH92857.1"/>
    </source>
</evidence>
<evidence type="ECO:0000259" key="6">
    <source>
        <dbReference type="PROSITE" id="PS51141"/>
    </source>
</evidence>
<reference evidence="7 8" key="1">
    <citation type="journal article" date="2016" name="Sci. Rep.">
        <title>The genome sequence of the outbreeding globe artichoke constructed de novo incorporating a phase-aware low-pass sequencing strategy of F1 progeny.</title>
        <authorList>
            <person name="Scaglione D."/>
            <person name="Reyes-Chin-Wo S."/>
            <person name="Acquadro A."/>
            <person name="Froenicke L."/>
            <person name="Portis E."/>
            <person name="Beitel C."/>
            <person name="Tirone M."/>
            <person name="Mauro R."/>
            <person name="Lo Monaco A."/>
            <person name="Mauromicale G."/>
            <person name="Faccioli P."/>
            <person name="Cattivelli L."/>
            <person name="Rieseberg L."/>
            <person name="Michelmore R."/>
            <person name="Lanteri S."/>
        </authorList>
    </citation>
    <scope>NUCLEOTIDE SEQUENCE [LARGE SCALE GENOMIC DNA]</scope>
    <source>
        <strain evidence="7">2C</strain>
    </source>
</reference>
<dbReference type="EMBL" id="LEKV01004804">
    <property type="protein sequence ID" value="KVH92857.1"/>
    <property type="molecule type" value="Genomic_DNA"/>
</dbReference>
<name>A0A118JUP6_CYNCS</name>
<evidence type="ECO:0000313" key="8">
    <source>
        <dbReference type="Proteomes" id="UP000243975"/>
    </source>
</evidence>
<keyword evidence="1" id="KW-0479">Metal-binding</keyword>
<dbReference type="PANTHER" id="PTHR31251:SF200">
    <property type="entry name" value="TRANSCRIPTION FACTOR SBP FAMILY"/>
    <property type="match status" value="1"/>
</dbReference>
<evidence type="ECO:0000256" key="3">
    <source>
        <dbReference type="ARBA" id="ARBA00022833"/>
    </source>
</evidence>
<dbReference type="STRING" id="59895.A0A118JUP6"/>
<dbReference type="Gene3D" id="4.10.1100.10">
    <property type="entry name" value="Transcription factor, SBP-box domain"/>
    <property type="match status" value="1"/>
</dbReference>
<feature type="region of interest" description="Disordered" evidence="5">
    <location>
        <begin position="335"/>
        <end position="371"/>
    </location>
</feature>
<feature type="region of interest" description="Disordered" evidence="5">
    <location>
        <begin position="221"/>
        <end position="240"/>
    </location>
</feature>
<keyword evidence="3" id="KW-0862">Zinc</keyword>
<dbReference type="InterPro" id="IPR044817">
    <property type="entry name" value="SBP-like"/>
</dbReference>
<dbReference type="AlphaFoldDB" id="A0A118JUP6"/>